<dbReference type="Gene3D" id="3.40.50.1390">
    <property type="entry name" value="Resolvase, N-terminal catalytic domain"/>
    <property type="match status" value="1"/>
</dbReference>
<evidence type="ECO:0008006" key="4">
    <source>
        <dbReference type="Google" id="ProtNLM"/>
    </source>
</evidence>
<comment type="caution">
    <text evidence="2">The sequence shown here is derived from an EMBL/GenBank/DDBJ whole genome shotgun (WGS) entry which is preliminary data.</text>
</comment>
<gene>
    <name evidence="2" type="ORF">ACFOW8_26550</name>
</gene>
<feature type="region of interest" description="Disordered" evidence="1">
    <location>
        <begin position="1"/>
        <end position="24"/>
    </location>
</feature>
<name>A0ABV8LCM1_9NOCA</name>
<sequence length="172" mass="19772">MTLRNFGFAGRVSTEDQQDPETSRNWQLARANALIEGHGRIVAEFFDIGQSRSIPWKRRPQASRLLELLRDPNRGFDAIVIGEPQRAFYGNQFGLTFPVFVHYGIEWIHPRRRWTTSQSQQSRRRKATTPSGHRSSRSSHREPDLPAVPGGRRDLLHRSATHRCRNPVPIGL</sequence>
<dbReference type="RefSeq" id="WP_378554263.1">
    <property type="nucleotide sequence ID" value="NZ_JBHSBA010000015.1"/>
</dbReference>
<organism evidence="2 3">
    <name type="scientific">Nocardia rhizosphaerae</name>
    <dbReference type="NCBI Taxonomy" id="1691571"/>
    <lineage>
        <taxon>Bacteria</taxon>
        <taxon>Bacillati</taxon>
        <taxon>Actinomycetota</taxon>
        <taxon>Actinomycetes</taxon>
        <taxon>Mycobacteriales</taxon>
        <taxon>Nocardiaceae</taxon>
        <taxon>Nocardia</taxon>
    </lineage>
</organism>
<protein>
    <recommendedName>
        <fullName evidence="4">Resolvase/invertase-type recombinase catalytic domain-containing protein</fullName>
    </recommendedName>
</protein>
<dbReference type="Proteomes" id="UP001595767">
    <property type="component" value="Unassembled WGS sequence"/>
</dbReference>
<evidence type="ECO:0000313" key="3">
    <source>
        <dbReference type="Proteomes" id="UP001595767"/>
    </source>
</evidence>
<dbReference type="EMBL" id="JBHSBA010000015">
    <property type="protein sequence ID" value="MFC4128494.1"/>
    <property type="molecule type" value="Genomic_DNA"/>
</dbReference>
<evidence type="ECO:0000313" key="2">
    <source>
        <dbReference type="EMBL" id="MFC4128494.1"/>
    </source>
</evidence>
<evidence type="ECO:0000256" key="1">
    <source>
        <dbReference type="SAM" id="MobiDB-lite"/>
    </source>
</evidence>
<dbReference type="InterPro" id="IPR036162">
    <property type="entry name" value="Resolvase-like_N_sf"/>
</dbReference>
<feature type="region of interest" description="Disordered" evidence="1">
    <location>
        <begin position="114"/>
        <end position="161"/>
    </location>
</feature>
<accession>A0ABV8LCM1</accession>
<keyword evidence="3" id="KW-1185">Reference proteome</keyword>
<reference evidence="3" key="1">
    <citation type="journal article" date="2019" name="Int. J. Syst. Evol. Microbiol.">
        <title>The Global Catalogue of Microorganisms (GCM) 10K type strain sequencing project: providing services to taxonomists for standard genome sequencing and annotation.</title>
        <authorList>
            <consortium name="The Broad Institute Genomics Platform"/>
            <consortium name="The Broad Institute Genome Sequencing Center for Infectious Disease"/>
            <person name="Wu L."/>
            <person name="Ma J."/>
        </authorList>
    </citation>
    <scope>NUCLEOTIDE SEQUENCE [LARGE SCALE GENOMIC DNA]</scope>
    <source>
        <strain evidence="3">CGMCC 4.7204</strain>
    </source>
</reference>
<proteinExistence type="predicted"/>